<feature type="transmembrane region" description="Helical" evidence="6">
    <location>
        <begin position="346"/>
        <end position="365"/>
    </location>
</feature>
<evidence type="ECO:0000313" key="8">
    <source>
        <dbReference type="Proteomes" id="UP001244341"/>
    </source>
</evidence>
<evidence type="ECO:0000256" key="1">
    <source>
        <dbReference type="ARBA" id="ARBA00004141"/>
    </source>
</evidence>
<dbReference type="CDD" id="cd13132">
    <property type="entry name" value="MATE_eukaryotic"/>
    <property type="match status" value="1"/>
</dbReference>
<keyword evidence="5 6" id="KW-0472">Membrane</keyword>
<keyword evidence="3 6" id="KW-0812">Transmembrane</keyword>
<sequence length="572" mass="60120">MASPGGFSRLDTFTLTVQQRPSIDLGRQMSRSSSIPEENFTQTGITLPLGIPPPETGFITADDSLAAAAAAAAAADGDSLTQPLLPQSQAASDAAAAAGAEQVPFLYEKEAAGARAEAGRLMKLAVPMALQSFASILITFISTTFVGHLNDPLALSAVVLSSSLFNVTGISITIGLASAMDTLCGQAYGARRYAMLGVVLQRARLICWCACIPVAVLWNFMGPLLLLLGQDADLSRLAGINMQLLIPALFFGVVNDTTRRYLVSQRAVFPTSCCYLLTTALSPLYNWIFIYRMGLGVKGAAYAITCCTATNSLLLTAYQSYRDAVLLKGTPQATWSGYSTAAFRGWGQYLSLGLPAAAMICLEWWVWELLIFAAGLLPSGSVAVGVMGLCIQITNPSYMIPSSFGSATSVRVANLLGAGQGLQARTAARVSAAIVFTATLLLGCCTFAGRHAVVRIFTDDPTIRASTAAVVPAVATSIVGDGMVAVLSAVLRASGRQAIGAMFNIAGYWCVCLPLAWLLGFHLQLGVLGFWIALTLATAMQAAAFGVLISRFDWKAEVKRAAALTAAHQATH</sequence>
<comment type="subcellular location">
    <subcellularLocation>
        <location evidence="1">Membrane</location>
        <topology evidence="1">Multi-pass membrane protein</topology>
    </subcellularLocation>
</comment>
<feature type="transmembrane region" description="Helical" evidence="6">
    <location>
        <begin position="153"/>
        <end position="184"/>
    </location>
</feature>
<organism evidence="7 8">
    <name type="scientific">Tetradesmus obliquus</name>
    <name type="common">Green alga</name>
    <name type="synonym">Acutodesmus obliquus</name>
    <dbReference type="NCBI Taxonomy" id="3088"/>
    <lineage>
        <taxon>Eukaryota</taxon>
        <taxon>Viridiplantae</taxon>
        <taxon>Chlorophyta</taxon>
        <taxon>core chlorophytes</taxon>
        <taxon>Chlorophyceae</taxon>
        <taxon>CS clade</taxon>
        <taxon>Sphaeropleales</taxon>
        <taxon>Scenedesmaceae</taxon>
        <taxon>Tetradesmus</taxon>
    </lineage>
</organism>
<feature type="transmembrane region" description="Helical" evidence="6">
    <location>
        <begin position="525"/>
        <end position="550"/>
    </location>
</feature>
<evidence type="ECO:0000256" key="6">
    <source>
        <dbReference type="RuleBase" id="RU004914"/>
    </source>
</evidence>
<feature type="transmembrane region" description="Helical" evidence="6">
    <location>
        <begin position="267"/>
        <end position="288"/>
    </location>
</feature>
<feature type="transmembrane region" description="Helical" evidence="6">
    <location>
        <begin position="205"/>
        <end position="228"/>
    </location>
</feature>
<feature type="transmembrane region" description="Helical" evidence="6">
    <location>
        <begin position="498"/>
        <end position="519"/>
    </location>
</feature>
<accession>A0ABY8UV74</accession>
<feature type="transmembrane region" description="Helical" evidence="6">
    <location>
        <begin position="124"/>
        <end position="147"/>
    </location>
</feature>
<dbReference type="InterPro" id="IPR002528">
    <property type="entry name" value="MATE_fam"/>
</dbReference>
<proteinExistence type="inferred from homology"/>
<dbReference type="Proteomes" id="UP001244341">
    <property type="component" value="Chromosome 16b"/>
</dbReference>
<evidence type="ECO:0000256" key="3">
    <source>
        <dbReference type="ARBA" id="ARBA00022692"/>
    </source>
</evidence>
<evidence type="ECO:0000256" key="4">
    <source>
        <dbReference type="ARBA" id="ARBA00022989"/>
    </source>
</evidence>
<name>A0ABY8UV74_TETOB</name>
<dbReference type="EMBL" id="CP126223">
    <property type="protein sequence ID" value="WIA23433.1"/>
    <property type="molecule type" value="Genomic_DNA"/>
</dbReference>
<feature type="transmembrane region" description="Helical" evidence="6">
    <location>
        <begin position="300"/>
        <end position="318"/>
    </location>
</feature>
<dbReference type="Pfam" id="PF01554">
    <property type="entry name" value="MatE"/>
    <property type="match status" value="2"/>
</dbReference>
<reference evidence="7 8" key="1">
    <citation type="submission" date="2023-05" db="EMBL/GenBank/DDBJ databases">
        <title>A 100% complete, gapless, phased diploid assembly of the Scenedesmus obliquus UTEX 3031 genome.</title>
        <authorList>
            <person name="Biondi T.C."/>
            <person name="Hanschen E.R."/>
            <person name="Kwon T."/>
            <person name="Eng W."/>
            <person name="Kruse C.P.S."/>
            <person name="Koehler S.I."/>
            <person name="Kunde Y."/>
            <person name="Gleasner C.D."/>
            <person name="You Mak K.T."/>
            <person name="Polle J."/>
            <person name="Hovde B.T."/>
            <person name="Starkenburg S.R."/>
        </authorList>
    </citation>
    <scope>NUCLEOTIDE SEQUENCE [LARGE SCALE GENOMIC DNA]</scope>
    <source>
        <strain evidence="7 8">DOE0152z</strain>
    </source>
</reference>
<feature type="transmembrane region" description="Helical" evidence="6">
    <location>
        <begin position="430"/>
        <end position="449"/>
    </location>
</feature>
<dbReference type="NCBIfam" id="TIGR00797">
    <property type="entry name" value="matE"/>
    <property type="match status" value="1"/>
</dbReference>
<evidence type="ECO:0000313" key="7">
    <source>
        <dbReference type="EMBL" id="WIA23433.1"/>
    </source>
</evidence>
<gene>
    <name evidence="7" type="ORF">OEZ85_000188</name>
</gene>
<keyword evidence="4 6" id="KW-1133">Transmembrane helix</keyword>
<evidence type="ECO:0000256" key="2">
    <source>
        <dbReference type="ARBA" id="ARBA00010199"/>
    </source>
</evidence>
<comment type="similarity">
    <text evidence="2 6">Belongs to the multi antimicrobial extrusion (MATE) (TC 2.A.66.1) family.</text>
</comment>
<protein>
    <recommendedName>
        <fullName evidence="6">Protein DETOXIFICATION</fullName>
    </recommendedName>
    <alternativeName>
        <fullName evidence="6">Multidrug and toxic compound extrusion protein</fullName>
    </alternativeName>
</protein>
<dbReference type="InterPro" id="IPR045069">
    <property type="entry name" value="MATE_euk"/>
</dbReference>
<feature type="transmembrane region" description="Helical" evidence="6">
    <location>
        <begin position="371"/>
        <end position="391"/>
    </location>
</feature>
<keyword evidence="8" id="KW-1185">Reference proteome</keyword>
<evidence type="ECO:0000256" key="5">
    <source>
        <dbReference type="ARBA" id="ARBA00023136"/>
    </source>
</evidence>
<feature type="transmembrane region" description="Helical" evidence="6">
    <location>
        <begin position="469"/>
        <end position="491"/>
    </location>
</feature>
<dbReference type="PANTHER" id="PTHR11206">
    <property type="entry name" value="MULTIDRUG RESISTANCE PROTEIN"/>
    <property type="match status" value="1"/>
</dbReference>
<feature type="transmembrane region" description="Helical" evidence="6">
    <location>
        <begin position="234"/>
        <end position="255"/>
    </location>
</feature>